<feature type="region of interest" description="Disordered" evidence="2">
    <location>
        <begin position="1"/>
        <end position="37"/>
    </location>
</feature>
<reference evidence="6" key="1">
    <citation type="submission" date="2025-08" db="UniProtKB">
        <authorList>
            <consortium name="RefSeq"/>
        </authorList>
    </citation>
    <scope>IDENTIFICATION</scope>
</reference>
<dbReference type="InterPro" id="IPR016024">
    <property type="entry name" value="ARM-type_fold"/>
</dbReference>
<dbReference type="GeneID" id="100201820"/>
<dbReference type="InterPro" id="IPR006921">
    <property type="entry name" value="Interferon-rel_develop_reg_C"/>
</dbReference>
<dbReference type="Pfam" id="PF04836">
    <property type="entry name" value="IFRD_C"/>
    <property type="match status" value="1"/>
</dbReference>
<sequence length="417" mass="46636">MEVQTSRSKKKTSKRRNPKKKSANDAGSDENDSDDDIESVASSVDLTFNAVEDGLEYNENFEQKFLDSIEGAREKSAKVRHVSLMEIKNGLCQRYLYDFLLSRKDSLLDLVEKLLKKGQPEDCIMSSDISSVLCIQLGVADASHIFTTLKSILINLLGDESASPLVRASAASALGIVCFIGCEEPEDTVVCLNALKTSFMKKIPADTSHHVPIANSLLSWSLLLTVVPSSVVEENISSCISVMCRILELGDLNLRIAAGETLALIYELARDFNIRFQGPVPTLYSLLRDLANESGRHKGKREKKQQKASFRDFLKSIERGVNPTETINFGGEYLEMSSWIWVRRYNAFKDALGCGINIHLKYNSLLREIFDLGLPITNQIKLSKNEKYERQLINEACSKDRTLARGLKRDNKRSGLT</sequence>
<comment type="similarity">
    <text evidence="1">Belongs to the IFRD family.</text>
</comment>
<dbReference type="InterPro" id="IPR039777">
    <property type="entry name" value="IFRD"/>
</dbReference>
<dbReference type="PANTHER" id="PTHR12354">
    <property type="entry name" value="INTERFERON-RELATED DEVELOPMENTAL REGULATOR"/>
    <property type="match status" value="1"/>
</dbReference>
<gene>
    <name evidence="6" type="primary">LOC100201820</name>
</gene>
<dbReference type="InterPro" id="IPR011989">
    <property type="entry name" value="ARM-like"/>
</dbReference>
<organism evidence="5 6">
    <name type="scientific">Hydra vulgaris</name>
    <name type="common">Hydra</name>
    <name type="synonym">Hydra attenuata</name>
    <dbReference type="NCBI Taxonomy" id="6087"/>
    <lineage>
        <taxon>Eukaryota</taxon>
        <taxon>Metazoa</taxon>
        <taxon>Cnidaria</taxon>
        <taxon>Hydrozoa</taxon>
        <taxon>Hydroidolina</taxon>
        <taxon>Anthoathecata</taxon>
        <taxon>Aplanulata</taxon>
        <taxon>Hydridae</taxon>
        <taxon>Hydra</taxon>
    </lineage>
</organism>
<dbReference type="Pfam" id="PF05004">
    <property type="entry name" value="IFRD"/>
    <property type="match status" value="1"/>
</dbReference>
<evidence type="ECO:0000313" key="6">
    <source>
        <dbReference type="RefSeq" id="XP_065668625.1"/>
    </source>
</evidence>
<dbReference type="SUPFAM" id="SSF48371">
    <property type="entry name" value="ARM repeat"/>
    <property type="match status" value="1"/>
</dbReference>
<evidence type="ECO:0000259" key="3">
    <source>
        <dbReference type="Pfam" id="PF04836"/>
    </source>
</evidence>
<evidence type="ECO:0000256" key="1">
    <source>
        <dbReference type="ARBA" id="ARBA00008828"/>
    </source>
</evidence>
<protein>
    <submittedName>
        <fullName evidence="6">Interferon-related developmental regulator 2 isoform X2</fullName>
    </submittedName>
</protein>
<evidence type="ECO:0000313" key="5">
    <source>
        <dbReference type="Proteomes" id="UP001652625"/>
    </source>
</evidence>
<feature type="domain" description="Interferon-related developmental regulator N-terminal" evidence="4">
    <location>
        <begin position="51"/>
        <end position="318"/>
    </location>
</feature>
<dbReference type="RefSeq" id="XP_065668625.1">
    <property type="nucleotide sequence ID" value="XM_065812553.1"/>
</dbReference>
<feature type="compositionally biased region" description="Basic residues" evidence="2">
    <location>
        <begin position="7"/>
        <end position="21"/>
    </location>
</feature>
<evidence type="ECO:0000256" key="2">
    <source>
        <dbReference type="SAM" id="MobiDB-lite"/>
    </source>
</evidence>
<dbReference type="Proteomes" id="UP001652625">
    <property type="component" value="Chromosome 12"/>
</dbReference>
<feature type="compositionally biased region" description="Acidic residues" evidence="2">
    <location>
        <begin position="27"/>
        <end position="37"/>
    </location>
</feature>
<proteinExistence type="inferred from homology"/>
<accession>A0ABM4D2Z3</accession>
<evidence type="ECO:0000259" key="4">
    <source>
        <dbReference type="Pfam" id="PF05004"/>
    </source>
</evidence>
<dbReference type="InterPro" id="IPR007701">
    <property type="entry name" value="Interferon-rel_develop_reg_N"/>
</dbReference>
<dbReference type="Gene3D" id="1.25.10.10">
    <property type="entry name" value="Leucine-rich Repeat Variant"/>
    <property type="match status" value="1"/>
</dbReference>
<keyword evidence="5" id="KW-1185">Reference proteome</keyword>
<feature type="domain" description="Interferon-related developmental regulator C-terminal" evidence="3">
    <location>
        <begin position="363"/>
        <end position="411"/>
    </location>
</feature>
<name>A0ABM4D2Z3_HYDVU</name>
<dbReference type="PANTHER" id="PTHR12354:SF1">
    <property type="entry name" value="INTERFERON-RELATED DEVELOPMENTAL REGULATOR 1"/>
    <property type="match status" value="1"/>
</dbReference>